<proteinExistence type="predicted"/>
<organism evidence="1 2">
    <name type="scientific">Ciona intestinalis</name>
    <name type="common">Transparent sea squirt</name>
    <name type="synonym">Ascidia intestinalis</name>
    <dbReference type="NCBI Taxonomy" id="7719"/>
    <lineage>
        <taxon>Eukaryota</taxon>
        <taxon>Metazoa</taxon>
        <taxon>Chordata</taxon>
        <taxon>Tunicata</taxon>
        <taxon>Ascidiacea</taxon>
        <taxon>Phlebobranchia</taxon>
        <taxon>Cionidae</taxon>
        <taxon>Ciona</taxon>
    </lineage>
</organism>
<dbReference type="HOGENOM" id="CLU_2541887_0_0_1"/>
<reference evidence="1" key="4">
    <citation type="submission" date="2025-09" db="UniProtKB">
        <authorList>
            <consortium name="Ensembl"/>
        </authorList>
    </citation>
    <scope>IDENTIFICATION</scope>
</reference>
<reference evidence="2" key="1">
    <citation type="journal article" date="2002" name="Science">
        <title>The draft genome of Ciona intestinalis: insights into chordate and vertebrate origins.</title>
        <authorList>
            <person name="Dehal P."/>
            <person name="Satou Y."/>
            <person name="Campbell R.K."/>
            <person name="Chapman J."/>
            <person name="Degnan B."/>
            <person name="De Tomaso A."/>
            <person name="Davidson B."/>
            <person name="Di Gregorio A."/>
            <person name="Gelpke M."/>
            <person name="Goodstein D.M."/>
            <person name="Harafuji N."/>
            <person name="Hastings K.E."/>
            <person name="Ho I."/>
            <person name="Hotta K."/>
            <person name="Huang W."/>
            <person name="Kawashima T."/>
            <person name="Lemaire P."/>
            <person name="Martinez D."/>
            <person name="Meinertzhagen I.A."/>
            <person name="Necula S."/>
            <person name="Nonaka M."/>
            <person name="Putnam N."/>
            <person name="Rash S."/>
            <person name="Saiga H."/>
            <person name="Satake M."/>
            <person name="Terry A."/>
            <person name="Yamada L."/>
            <person name="Wang H.G."/>
            <person name="Awazu S."/>
            <person name="Azumi K."/>
            <person name="Boore J."/>
            <person name="Branno M."/>
            <person name="Chin-Bow S."/>
            <person name="DeSantis R."/>
            <person name="Doyle S."/>
            <person name="Francino P."/>
            <person name="Keys D.N."/>
            <person name="Haga S."/>
            <person name="Hayashi H."/>
            <person name="Hino K."/>
            <person name="Imai K.S."/>
            <person name="Inaba K."/>
            <person name="Kano S."/>
            <person name="Kobayashi K."/>
            <person name="Kobayashi M."/>
            <person name="Lee B.I."/>
            <person name="Makabe K.W."/>
            <person name="Manohar C."/>
            <person name="Matassi G."/>
            <person name="Medina M."/>
            <person name="Mochizuki Y."/>
            <person name="Mount S."/>
            <person name="Morishita T."/>
            <person name="Miura S."/>
            <person name="Nakayama A."/>
            <person name="Nishizaka S."/>
            <person name="Nomoto H."/>
            <person name="Ohta F."/>
            <person name="Oishi K."/>
            <person name="Rigoutsos I."/>
            <person name="Sano M."/>
            <person name="Sasaki A."/>
            <person name="Sasakura Y."/>
            <person name="Shoguchi E."/>
            <person name="Shin-i T."/>
            <person name="Spagnuolo A."/>
            <person name="Stainier D."/>
            <person name="Suzuki M.M."/>
            <person name="Tassy O."/>
            <person name="Takatori N."/>
            <person name="Tokuoka M."/>
            <person name="Yagi K."/>
            <person name="Yoshizaki F."/>
            <person name="Wada S."/>
            <person name="Zhang C."/>
            <person name="Hyatt P.D."/>
            <person name="Larimer F."/>
            <person name="Detter C."/>
            <person name="Doggett N."/>
            <person name="Glavina T."/>
            <person name="Hawkins T."/>
            <person name="Richardson P."/>
            <person name="Lucas S."/>
            <person name="Kohara Y."/>
            <person name="Levine M."/>
            <person name="Satoh N."/>
            <person name="Rokhsar D.S."/>
        </authorList>
    </citation>
    <scope>NUCLEOTIDE SEQUENCE [LARGE SCALE GENOMIC DNA]</scope>
</reference>
<protein>
    <submittedName>
        <fullName evidence="1">Uncharacterized protein</fullName>
    </submittedName>
</protein>
<dbReference type="Ensembl" id="ENSCINT00000036972.1">
    <property type="protein sequence ID" value="ENSCINP00000030414.1"/>
    <property type="gene ID" value="ENSCING00000020314.1"/>
</dbReference>
<dbReference type="Proteomes" id="UP000008144">
    <property type="component" value="Chromosome 6"/>
</dbReference>
<reference evidence="1" key="2">
    <citation type="journal article" date="2008" name="Genome Biol.">
        <title>Improved genome assembly and evidence-based global gene model set for the chordate Ciona intestinalis: new insight into intron and operon populations.</title>
        <authorList>
            <person name="Satou Y."/>
            <person name="Mineta K."/>
            <person name="Ogasawara M."/>
            <person name="Sasakura Y."/>
            <person name="Shoguchi E."/>
            <person name="Ueno K."/>
            <person name="Yamada L."/>
            <person name="Matsumoto J."/>
            <person name="Wasserscheid J."/>
            <person name="Dewar K."/>
            <person name="Wiley G.B."/>
            <person name="Macmil S.L."/>
            <person name="Roe B.A."/>
            <person name="Zeller R.W."/>
            <person name="Hastings K.E."/>
            <person name="Lemaire P."/>
            <person name="Lindquist E."/>
            <person name="Endo T."/>
            <person name="Hotta K."/>
            <person name="Inaba K."/>
        </authorList>
    </citation>
    <scope>NUCLEOTIDE SEQUENCE [LARGE SCALE GENOMIC DNA]</scope>
    <source>
        <strain evidence="1">wild type</strain>
    </source>
</reference>
<keyword evidence="2" id="KW-1185">Reference proteome</keyword>
<name>H2XL82_CIOIN</name>
<reference evidence="1" key="3">
    <citation type="submission" date="2025-08" db="UniProtKB">
        <authorList>
            <consortium name="Ensembl"/>
        </authorList>
    </citation>
    <scope>IDENTIFICATION</scope>
</reference>
<dbReference type="EMBL" id="EAAA01002273">
    <property type="status" value="NOT_ANNOTATED_CDS"/>
    <property type="molecule type" value="Genomic_DNA"/>
</dbReference>
<accession>H2XL82</accession>
<dbReference type="InParanoid" id="H2XL82"/>
<dbReference type="AlphaFoldDB" id="H2XL82"/>
<evidence type="ECO:0000313" key="1">
    <source>
        <dbReference type="Ensembl" id="ENSCINP00000030414.1"/>
    </source>
</evidence>
<evidence type="ECO:0000313" key="2">
    <source>
        <dbReference type="Proteomes" id="UP000008144"/>
    </source>
</evidence>
<sequence>MTSSEDDLTWDAYVPPLQLRWSDVVIKQIFDVLETDNEAYIGHIRRLTARRDMNPINILQKLCWFDEETNTVQALVGVFEYDL</sequence>